<gene>
    <name evidence="2" type="ORF">MNBD_BACTEROID07-832</name>
</gene>
<dbReference type="NCBIfam" id="NF033545">
    <property type="entry name" value="transpos_IS630"/>
    <property type="match status" value="1"/>
</dbReference>
<organism evidence="2">
    <name type="scientific">hydrothermal vent metagenome</name>
    <dbReference type="NCBI Taxonomy" id="652676"/>
    <lineage>
        <taxon>unclassified sequences</taxon>
        <taxon>metagenomes</taxon>
        <taxon>ecological metagenomes</taxon>
    </lineage>
</organism>
<dbReference type="InterPro" id="IPR047655">
    <property type="entry name" value="Transpos_IS630-like"/>
</dbReference>
<proteinExistence type="predicted"/>
<dbReference type="EMBL" id="UOET01000274">
    <property type="protein sequence ID" value="VAW28693.1"/>
    <property type="molecule type" value="Genomic_DNA"/>
</dbReference>
<dbReference type="InterPro" id="IPR036397">
    <property type="entry name" value="RNaseH_sf"/>
</dbReference>
<name>A0A3B0UK54_9ZZZZ</name>
<dbReference type="Gene3D" id="3.30.420.10">
    <property type="entry name" value="Ribonuclease H-like superfamily/Ribonuclease H"/>
    <property type="match status" value="1"/>
</dbReference>
<protein>
    <recommendedName>
        <fullName evidence="1">Tc1-like transposase DDE domain-containing protein</fullName>
    </recommendedName>
</protein>
<dbReference type="GO" id="GO:0003676">
    <property type="term" value="F:nucleic acid binding"/>
    <property type="evidence" value="ECO:0007669"/>
    <property type="project" value="InterPro"/>
</dbReference>
<feature type="domain" description="Tc1-like transposase DDE" evidence="1">
    <location>
        <begin position="26"/>
        <end position="161"/>
    </location>
</feature>
<accession>A0A3B0UK54</accession>
<evidence type="ECO:0000313" key="2">
    <source>
        <dbReference type="EMBL" id="VAW28693.1"/>
    </source>
</evidence>
<dbReference type="InterPro" id="IPR038717">
    <property type="entry name" value="Tc1-like_DDE_dom"/>
</dbReference>
<evidence type="ECO:0000259" key="1">
    <source>
        <dbReference type="Pfam" id="PF13358"/>
    </source>
</evidence>
<dbReference type="Pfam" id="PF13358">
    <property type="entry name" value="DDE_3"/>
    <property type="match status" value="1"/>
</dbReference>
<reference evidence="2" key="1">
    <citation type="submission" date="2018-06" db="EMBL/GenBank/DDBJ databases">
        <authorList>
            <person name="Zhirakovskaya E."/>
        </authorList>
    </citation>
    <scope>NUCLEOTIDE SEQUENCE</scope>
</reference>
<dbReference type="AlphaFoldDB" id="A0A3B0UK54"/>
<sequence length="198" mass="23057">MLDKIRIGLNKDDNGNKGNEYESINLYFQDESRFGLMTHIGRCLTAKGVKPVVRYQHAFKNTYLYGCFSPINGDSFVSEIAGVSSEIFYNYLVDFSRHRPKEYKIVIIDNAGFHSLKNYTLPDNIHLIRIPPYTPELNPAEKIWGYIKQHYKNKVFENLNNVRDWLAEFVIKNIDNERVKSITHTNLYNNAFIGNLDL</sequence>